<evidence type="ECO:0000313" key="2">
    <source>
        <dbReference type="EMBL" id="MPN50764.1"/>
    </source>
</evidence>
<reference evidence="2" key="1">
    <citation type="submission" date="2019-08" db="EMBL/GenBank/DDBJ databases">
        <authorList>
            <person name="Kucharzyk K."/>
            <person name="Murdoch R.W."/>
            <person name="Higgins S."/>
            <person name="Loffler F."/>
        </authorList>
    </citation>
    <scope>NUCLEOTIDE SEQUENCE</scope>
</reference>
<name>A0A645IQY8_9ZZZZ</name>
<dbReference type="EMBL" id="VSSQ01115225">
    <property type="protein sequence ID" value="MPN50764.1"/>
    <property type="molecule type" value="Genomic_DNA"/>
</dbReference>
<keyword evidence="1" id="KW-0175">Coiled coil</keyword>
<evidence type="ECO:0000256" key="1">
    <source>
        <dbReference type="SAM" id="Coils"/>
    </source>
</evidence>
<comment type="caution">
    <text evidence="2">The sequence shown here is derived from an EMBL/GenBank/DDBJ whole genome shotgun (WGS) entry which is preliminary data.</text>
</comment>
<gene>
    <name evidence="2" type="ORF">SDC9_198397</name>
</gene>
<protein>
    <submittedName>
        <fullName evidence="2">Uncharacterized protein</fullName>
    </submittedName>
</protein>
<sequence length="154" mass="17633">MTLEHEELERRQQTVRNAESVAAGNLKRLTAELERKEAEFNQRRRVMEYAVDRTMPQVPALAEVGRDGVKVLLLSDRKIHDFQVAGDGTAGVRRFLEWARTRKAAQEYFCVLVRPGGFRYAEDILDRLKTMGFERGLEILPNDEATIFVEGAKP</sequence>
<organism evidence="2">
    <name type="scientific">bioreactor metagenome</name>
    <dbReference type="NCBI Taxonomy" id="1076179"/>
    <lineage>
        <taxon>unclassified sequences</taxon>
        <taxon>metagenomes</taxon>
        <taxon>ecological metagenomes</taxon>
    </lineage>
</organism>
<feature type="coiled-coil region" evidence="1">
    <location>
        <begin position="19"/>
        <end position="46"/>
    </location>
</feature>
<dbReference type="AlphaFoldDB" id="A0A645IQY8"/>
<proteinExistence type="predicted"/>
<accession>A0A645IQY8</accession>